<sequence>MAPITAIIDKTTPGDKVIKLFYNTGNAQLGLALWSGTRDADPEDSIQAPREVGDGQYILNPSQMASVNFQGVERVFALTTTNPFKITKDDVYTLSEVSPSYQKRQDVRIGNTTIASCASDDNAWVYFSRPIGESSRDLWELNLQTSQITQLTWTHDLWINSFAAAWYDTTTGKRTVIYEGSSLVEYVVDDLTHGMPIAATGDMQRNTPVAVAFNAGTVYLYYCGRGAAGGIRRTIKTNNTWGISTPIDGPTIAQDSQLTVVRANGINHLFYVARDQNEAEDDYFAHHLDEIE</sequence>
<accession>A0ACC1SRM8</accession>
<protein>
    <submittedName>
        <fullName evidence="1">Uncharacterized protein</fullName>
    </submittedName>
</protein>
<proteinExistence type="predicted"/>
<keyword evidence="2" id="KW-1185">Reference proteome</keyword>
<organism evidence="1 2">
    <name type="scientific">Fusarium decemcellulare</name>
    <dbReference type="NCBI Taxonomy" id="57161"/>
    <lineage>
        <taxon>Eukaryota</taxon>
        <taxon>Fungi</taxon>
        <taxon>Dikarya</taxon>
        <taxon>Ascomycota</taxon>
        <taxon>Pezizomycotina</taxon>
        <taxon>Sordariomycetes</taxon>
        <taxon>Hypocreomycetidae</taxon>
        <taxon>Hypocreales</taxon>
        <taxon>Nectriaceae</taxon>
        <taxon>Fusarium</taxon>
        <taxon>Fusarium decemcellulare species complex</taxon>
    </lineage>
</organism>
<reference evidence="1" key="1">
    <citation type="submission" date="2022-08" db="EMBL/GenBank/DDBJ databases">
        <title>Genome Sequence of Fusarium decemcellulare.</title>
        <authorList>
            <person name="Buettner E."/>
        </authorList>
    </citation>
    <scope>NUCLEOTIDE SEQUENCE</scope>
    <source>
        <strain evidence="1">Babe19</strain>
    </source>
</reference>
<evidence type="ECO:0000313" key="1">
    <source>
        <dbReference type="EMBL" id="KAJ3545138.1"/>
    </source>
</evidence>
<comment type="caution">
    <text evidence="1">The sequence shown here is derived from an EMBL/GenBank/DDBJ whole genome shotgun (WGS) entry which is preliminary data.</text>
</comment>
<gene>
    <name evidence="1" type="ORF">NM208_g2663</name>
</gene>
<evidence type="ECO:0000313" key="2">
    <source>
        <dbReference type="Proteomes" id="UP001148629"/>
    </source>
</evidence>
<name>A0ACC1SRM8_9HYPO</name>
<dbReference type="Proteomes" id="UP001148629">
    <property type="component" value="Unassembled WGS sequence"/>
</dbReference>
<dbReference type="EMBL" id="JANRMS010000162">
    <property type="protein sequence ID" value="KAJ3545138.1"/>
    <property type="molecule type" value="Genomic_DNA"/>
</dbReference>